<evidence type="ECO:0000256" key="10">
    <source>
        <dbReference type="ARBA" id="ARBA00024721"/>
    </source>
</evidence>
<evidence type="ECO:0000256" key="4">
    <source>
        <dbReference type="ARBA" id="ARBA00022475"/>
    </source>
</evidence>
<keyword evidence="7" id="KW-0472">Membrane</keyword>
<dbReference type="OrthoDB" id="9791546at2"/>
<evidence type="ECO:0000256" key="5">
    <source>
        <dbReference type="ARBA" id="ARBA00022741"/>
    </source>
</evidence>
<feature type="domain" description="ABC transporter" evidence="11">
    <location>
        <begin position="4"/>
        <end position="228"/>
    </location>
</feature>
<evidence type="ECO:0000313" key="12">
    <source>
        <dbReference type="EMBL" id="PVY83137.1"/>
    </source>
</evidence>
<sequence>MEKLVLKNITKQFGSGTNLVTALDDINFTAEDGQLTLILGPSGSGKSTLLTILGGLQRPSQGKVSINGQNIDQLSTKAADQFRLDHIGFVLQSYNLVPYLSVKDQFTLVDQVKPKGNVTAQKFESYLNTLGITKLINKFPGELSGGQTQRVAIARALYTNPDFILADEPTAALDSSRVEEVGQLFKDIAVQEDKAVVVVTHDLRLRAYADRIYQLVDGKISLETAKNN</sequence>
<name>A0A2U1D634_9LACO</name>
<dbReference type="InterPro" id="IPR003439">
    <property type="entry name" value="ABC_transporter-like_ATP-bd"/>
</dbReference>
<dbReference type="EMBL" id="QEKT01000008">
    <property type="protein sequence ID" value="PVY83137.1"/>
    <property type="molecule type" value="Genomic_DNA"/>
</dbReference>
<dbReference type="Proteomes" id="UP000245433">
    <property type="component" value="Unassembled WGS sequence"/>
</dbReference>
<comment type="subunit">
    <text evidence="2">The complex is composed of two ATP-binding proteins (HrtA), two transmembrane proteins (HrtB) and a solute-binding protein.</text>
</comment>
<dbReference type="PROSITE" id="PS50893">
    <property type="entry name" value="ABC_TRANSPORTER_2"/>
    <property type="match status" value="1"/>
</dbReference>
<dbReference type="GO" id="GO:0022857">
    <property type="term" value="F:transmembrane transporter activity"/>
    <property type="evidence" value="ECO:0007669"/>
    <property type="project" value="TreeGrafter"/>
</dbReference>
<proteinExistence type="inferred from homology"/>
<keyword evidence="6 12" id="KW-0067">ATP-binding</keyword>
<keyword evidence="3" id="KW-0813">Transport</keyword>
<evidence type="ECO:0000313" key="13">
    <source>
        <dbReference type="Proteomes" id="UP000245433"/>
    </source>
</evidence>
<comment type="caution">
    <text evidence="12">The sequence shown here is derived from an EMBL/GenBank/DDBJ whole genome shotgun (WGS) entry which is preliminary data.</text>
</comment>
<dbReference type="InterPro" id="IPR015854">
    <property type="entry name" value="ABC_transpr_LolD-like"/>
</dbReference>
<dbReference type="GO" id="GO:0016887">
    <property type="term" value="F:ATP hydrolysis activity"/>
    <property type="evidence" value="ECO:0007669"/>
    <property type="project" value="InterPro"/>
</dbReference>
<evidence type="ECO:0000259" key="11">
    <source>
        <dbReference type="PROSITE" id="PS50893"/>
    </source>
</evidence>
<dbReference type="PANTHER" id="PTHR24220:SF666">
    <property type="entry name" value="HEMIN IMPORT ATP-BINDING PROTEIN HRTA-RELATED"/>
    <property type="match status" value="1"/>
</dbReference>
<dbReference type="Pfam" id="PF00005">
    <property type="entry name" value="ABC_tran"/>
    <property type="match status" value="1"/>
</dbReference>
<dbReference type="PANTHER" id="PTHR24220">
    <property type="entry name" value="IMPORT ATP-BINDING PROTEIN"/>
    <property type="match status" value="1"/>
</dbReference>
<comment type="subcellular location">
    <subcellularLocation>
        <location evidence="1">Cell membrane</location>
        <topology evidence="1">Peripheral membrane protein</topology>
    </subcellularLocation>
</comment>
<evidence type="ECO:0000256" key="3">
    <source>
        <dbReference type="ARBA" id="ARBA00022448"/>
    </source>
</evidence>
<evidence type="ECO:0000256" key="2">
    <source>
        <dbReference type="ARBA" id="ARBA00011131"/>
    </source>
</evidence>
<organism evidence="12 13">
    <name type="scientific">Convivina intestini</name>
    <dbReference type="NCBI Taxonomy" id="1505726"/>
    <lineage>
        <taxon>Bacteria</taxon>
        <taxon>Bacillati</taxon>
        <taxon>Bacillota</taxon>
        <taxon>Bacilli</taxon>
        <taxon>Lactobacillales</taxon>
        <taxon>Lactobacillaceae</taxon>
        <taxon>Convivina</taxon>
    </lineage>
</organism>
<dbReference type="SMART" id="SM00382">
    <property type="entry name" value="AAA"/>
    <property type="match status" value="1"/>
</dbReference>
<accession>A0A2U1D634</accession>
<dbReference type="InterPro" id="IPR027417">
    <property type="entry name" value="P-loop_NTPase"/>
</dbReference>
<evidence type="ECO:0000256" key="6">
    <source>
        <dbReference type="ARBA" id="ARBA00022840"/>
    </source>
</evidence>
<dbReference type="SUPFAM" id="SSF52540">
    <property type="entry name" value="P-loop containing nucleoside triphosphate hydrolases"/>
    <property type="match status" value="1"/>
</dbReference>
<keyword evidence="13" id="KW-1185">Reference proteome</keyword>
<dbReference type="GO" id="GO:0005524">
    <property type="term" value="F:ATP binding"/>
    <property type="evidence" value="ECO:0007669"/>
    <property type="project" value="UniProtKB-KW"/>
</dbReference>
<comment type="function">
    <text evidence="10">Part of the ABC transporter complex hrt involved in hemin import. Responsible for energy coupling to the transport system.</text>
</comment>
<keyword evidence="5" id="KW-0547">Nucleotide-binding</keyword>
<dbReference type="InterPro" id="IPR003593">
    <property type="entry name" value="AAA+_ATPase"/>
</dbReference>
<gene>
    <name evidence="12" type="ORF">C7384_10813</name>
</gene>
<evidence type="ECO:0000256" key="1">
    <source>
        <dbReference type="ARBA" id="ARBA00004202"/>
    </source>
</evidence>
<dbReference type="CDD" id="cd03255">
    <property type="entry name" value="ABC_MJ0796_LolCDE_FtsE"/>
    <property type="match status" value="1"/>
</dbReference>
<evidence type="ECO:0000256" key="9">
    <source>
        <dbReference type="ARBA" id="ARBA00024432"/>
    </source>
</evidence>
<reference evidence="12 13" key="1">
    <citation type="submission" date="2018-04" db="EMBL/GenBank/DDBJ databases">
        <title>Genomic Encyclopedia of Type Strains, Phase IV (KMG-IV): sequencing the most valuable type-strain genomes for metagenomic binning, comparative biology and taxonomic classification.</title>
        <authorList>
            <person name="Goeker M."/>
        </authorList>
    </citation>
    <scope>NUCLEOTIDE SEQUENCE [LARGE SCALE GENOMIC DNA]</scope>
    <source>
        <strain evidence="12 13">DSM 28795</strain>
    </source>
</reference>
<dbReference type="RefSeq" id="WP_089939187.1">
    <property type="nucleotide sequence ID" value="NZ_CAKOEX010000008.1"/>
</dbReference>
<dbReference type="InterPro" id="IPR017911">
    <property type="entry name" value="MacB-like_ATP-bd"/>
</dbReference>
<evidence type="ECO:0000256" key="8">
    <source>
        <dbReference type="ARBA" id="ARBA00024359"/>
    </source>
</evidence>
<protein>
    <recommendedName>
        <fullName evidence="9">Putative hemin import ATP-binding protein HrtA</fullName>
    </recommendedName>
</protein>
<dbReference type="GO" id="GO:0005886">
    <property type="term" value="C:plasma membrane"/>
    <property type="evidence" value="ECO:0007669"/>
    <property type="project" value="UniProtKB-SubCell"/>
</dbReference>
<comment type="similarity">
    <text evidence="8">Belongs to the ABC transporter superfamily. HrtA family.</text>
</comment>
<dbReference type="Gene3D" id="3.40.50.300">
    <property type="entry name" value="P-loop containing nucleotide triphosphate hydrolases"/>
    <property type="match status" value="1"/>
</dbReference>
<evidence type="ECO:0000256" key="7">
    <source>
        <dbReference type="ARBA" id="ARBA00023136"/>
    </source>
</evidence>
<keyword evidence="4" id="KW-1003">Cell membrane</keyword>
<dbReference type="AlphaFoldDB" id="A0A2U1D634"/>